<organism evidence="1">
    <name type="scientific">Mycobacterium avium subsp. hominissuis</name>
    <dbReference type="NCBI Taxonomy" id="439334"/>
    <lineage>
        <taxon>Bacteria</taxon>
        <taxon>Bacillati</taxon>
        <taxon>Actinomycetota</taxon>
        <taxon>Actinomycetes</taxon>
        <taxon>Mycobacteriales</taxon>
        <taxon>Mycobacteriaceae</taxon>
        <taxon>Mycobacterium</taxon>
        <taxon>Mycobacterium avium complex (MAC)</taxon>
    </lineage>
</organism>
<accession>A0A187NDX5</accession>
<sequence>MKTARAIYEASDAFADLEYEPATWSLAQDHFASDFQRKRSEQTALAQLRRVAASLPGDRTALIRLAKDRANVLNDVAPLVPSPQVFATHTPGVVVAERRALRGFAAWVDWIRPELVVATAARAWNDIDRTPPRNSVIHIAAALATSDLAEWVEQMSPARDPVSAFRVEGPAGPIFEVGRGTHRVHAARLFGFPLLALVRPAGLPVAVRPADREISAVWSGLRDRGLLEAEVSNDDWWYVRSTVGEWMLASPPVATQINAAYERLYPGALSEATGLTVTELTSPEHWKRALVGRGSWWRRARHHGDPSPGHRRPCANRS</sequence>
<name>A0A187NDX5_MYCAV</name>
<proteinExistence type="predicted"/>
<geneLocation type="plasmid" evidence="1">
    <name>pMA100</name>
</geneLocation>
<dbReference type="EMBL" id="KR997898">
    <property type="protein sequence ID" value="AKT73099.1"/>
    <property type="molecule type" value="Genomic_DNA"/>
</dbReference>
<protein>
    <submittedName>
        <fullName evidence="1">Uncharacterized protein</fullName>
    </submittedName>
</protein>
<keyword evidence="1" id="KW-0614">Plasmid</keyword>
<evidence type="ECO:0000313" key="1">
    <source>
        <dbReference type="EMBL" id="AKT73099.1"/>
    </source>
</evidence>
<gene>
    <name evidence="1" type="ORF">MASH_00456</name>
</gene>
<dbReference type="AlphaFoldDB" id="A0A187NDX5"/>
<reference evidence="1" key="1">
    <citation type="submission" date="2015-05" db="EMBL/GenBank/DDBJ databases">
        <authorList>
            <person name="Machado G.E."/>
            <person name="Matsumoto C.K."/>
            <person name="Rabello M.S."/>
            <person name="Almeida L.G.P."/>
            <person name="Leao S.C."/>
        </authorList>
    </citation>
    <scope>NUCLEOTIDE SEQUENCE</scope>
    <source>
        <strain evidence="1">88Br</strain>
        <plasmid evidence="1">pMA100</plasmid>
    </source>
</reference>